<proteinExistence type="predicted"/>
<dbReference type="AlphaFoldDB" id="A0A2C6KJF9"/>
<feature type="compositionally biased region" description="Polar residues" evidence="1">
    <location>
        <begin position="269"/>
        <end position="278"/>
    </location>
</feature>
<feature type="compositionally biased region" description="Basic and acidic residues" evidence="1">
    <location>
        <begin position="834"/>
        <end position="871"/>
    </location>
</feature>
<feature type="region of interest" description="Disordered" evidence="1">
    <location>
        <begin position="387"/>
        <end position="443"/>
    </location>
</feature>
<feature type="region of interest" description="Disordered" evidence="1">
    <location>
        <begin position="240"/>
        <end position="299"/>
    </location>
</feature>
<keyword evidence="3" id="KW-1185">Reference proteome</keyword>
<feature type="compositionally biased region" description="Basic and acidic residues" evidence="1">
    <location>
        <begin position="661"/>
        <end position="690"/>
    </location>
</feature>
<organism evidence="2 3">
    <name type="scientific">Cystoisospora suis</name>
    <dbReference type="NCBI Taxonomy" id="483139"/>
    <lineage>
        <taxon>Eukaryota</taxon>
        <taxon>Sar</taxon>
        <taxon>Alveolata</taxon>
        <taxon>Apicomplexa</taxon>
        <taxon>Conoidasida</taxon>
        <taxon>Coccidia</taxon>
        <taxon>Eucoccidiorida</taxon>
        <taxon>Eimeriorina</taxon>
        <taxon>Sarcocystidae</taxon>
        <taxon>Cystoisospora</taxon>
    </lineage>
</organism>
<name>A0A2C6KJF9_9APIC</name>
<feature type="compositionally biased region" description="Basic and acidic residues" evidence="1">
    <location>
        <begin position="279"/>
        <end position="295"/>
    </location>
</feature>
<feature type="compositionally biased region" description="Basic and acidic residues" evidence="1">
    <location>
        <begin position="254"/>
        <end position="267"/>
    </location>
</feature>
<feature type="compositionally biased region" description="Low complexity" evidence="1">
    <location>
        <begin position="434"/>
        <end position="443"/>
    </location>
</feature>
<gene>
    <name evidence="2" type="ORF">CSUI_009651</name>
</gene>
<reference evidence="2 3" key="1">
    <citation type="journal article" date="2017" name="Int. J. Parasitol.">
        <title>The genome of the protozoan parasite Cystoisospora suis and a reverse vaccinology approach to identify vaccine candidates.</title>
        <authorList>
            <person name="Palmieri N."/>
            <person name="Shrestha A."/>
            <person name="Ruttkowski B."/>
            <person name="Beck T."/>
            <person name="Vogl C."/>
            <person name="Tomley F."/>
            <person name="Blake D.P."/>
            <person name="Joachim A."/>
        </authorList>
    </citation>
    <scope>NUCLEOTIDE SEQUENCE [LARGE SCALE GENOMIC DNA]</scope>
    <source>
        <strain evidence="2 3">Wien I</strain>
    </source>
</reference>
<accession>A0A2C6KJF9</accession>
<dbReference type="RefSeq" id="XP_067918261.1">
    <property type="nucleotide sequence ID" value="XM_068069763.1"/>
</dbReference>
<feature type="compositionally biased region" description="Low complexity" evidence="1">
    <location>
        <begin position="243"/>
        <end position="253"/>
    </location>
</feature>
<evidence type="ECO:0000313" key="2">
    <source>
        <dbReference type="EMBL" id="PHJ16533.1"/>
    </source>
</evidence>
<dbReference type="VEuPathDB" id="ToxoDB:CSUI_009651"/>
<dbReference type="EMBL" id="MIGC01005841">
    <property type="protein sequence ID" value="PHJ16533.1"/>
    <property type="molecule type" value="Genomic_DNA"/>
</dbReference>
<protein>
    <submittedName>
        <fullName evidence="2">Uncharacterized protein</fullName>
    </submittedName>
</protein>
<feature type="compositionally biased region" description="Basic and acidic residues" evidence="1">
    <location>
        <begin position="790"/>
        <end position="801"/>
    </location>
</feature>
<feature type="compositionally biased region" description="Basic and acidic residues" evidence="1">
    <location>
        <begin position="417"/>
        <end position="430"/>
    </location>
</feature>
<sequence>MDSLSKSRARLLSRQENKKEEEEERWCFTSPRLACCSPNLTQLRNLSVLEHATTPIHTPSLSSSSSSSSRCRSSASSSPSSSSFFRVPHPSLEEGKVSFTHSFSPLSFWRAAERQVEDLRRRLSKRLDFLRGRRRRKFTPLLSHALVFSEDPVLRLPMLLSSLGISHIHLVTINQEASRHATSLAKTFSIDAKISVFSGLEQLFDHWCALKTKCLDAHYKNASSSSLSCSISDDEKVSSLVHSPSKASSFSSSGRREEKKQERKEDSPSFLNAVNTPEISRKSDMPCSDQPEKKPFKCSANPPERKLLCDSRQHVYTPRDGVKGGDGCTPEDGQHTSGVCTPNGGVTVKGGVYTPGRSCCSSSGVHGHHAPEGDICLGNSPCNFVEKEKETQTSRRGGEQDTSSDGLLSQELSDLDSFTKEGEKREKERGLVISSSLSSFSSSVSHFRVLPVSLLGEKKNMNREIQREKEGPKVELSGGRSTVHTPDKIAGMQSVPSTRIEKSLQASGKGEEEKEREVVRFVEEEKEEPESKRRRFFSTTSHVHAEGEKWSDGEEEDERRRMMVERRRKSMRFNGEKKALENKAKRERSDKNTEGVVEEKKRKGTYSSRNTSWDRLSLLLRRRIERKKRKVKKRKKKKKKERKQIEGAAIVTFEENLEESYMTHKEEEEERKGKVQKEEEVERKGKVQKGEEEEERIYEDRYKDSMQSDDLVLHLRHSSSSSLMGEGQAISQPCLIEEEEEEKEDRDKQAKSPHLSEVLRPKRSLNGKSSSASREIEEDKEEELEVRGGSQEKEEKKDIRGEPSSTEGRKKKKKKRLGWSGTNATGQRRRRLQRLREKEANEEKKKMKIKKEKEEKEKEKEHGEGTGDHTEICQGSTDQVVKEETAEREEEEEEKKRRTADDYLWNCPSIWRRKDRRVQESVKMKLLHEKEEEEALRWRNWAMRRLVEEFWVYVHLHRYRIVVLDDASHVGYFASSKGLNLLTSFLQQNS</sequence>
<feature type="compositionally biased region" description="Basic residues" evidence="1">
    <location>
        <begin position="624"/>
        <end position="642"/>
    </location>
</feature>
<feature type="compositionally biased region" description="Basic and acidic residues" evidence="1">
    <location>
        <begin position="574"/>
        <end position="601"/>
    </location>
</feature>
<feature type="region of interest" description="Disordered" evidence="1">
    <location>
        <begin position="455"/>
        <end position="611"/>
    </location>
</feature>
<dbReference type="Proteomes" id="UP000221165">
    <property type="component" value="Unassembled WGS sequence"/>
</dbReference>
<feature type="region of interest" description="Disordered" evidence="1">
    <location>
        <begin position="1"/>
        <end position="24"/>
    </location>
</feature>
<feature type="compositionally biased region" description="Low complexity" evidence="1">
    <location>
        <begin position="60"/>
        <end position="83"/>
    </location>
</feature>
<dbReference type="GeneID" id="94432974"/>
<dbReference type="OrthoDB" id="347272at2759"/>
<feature type="compositionally biased region" description="Basic and acidic residues" evidence="1">
    <location>
        <begin position="456"/>
        <end position="473"/>
    </location>
</feature>
<comment type="caution">
    <text evidence="2">The sequence shown here is derived from an EMBL/GenBank/DDBJ whole genome shotgun (WGS) entry which is preliminary data.</text>
</comment>
<feature type="region of interest" description="Disordered" evidence="1">
    <location>
        <begin position="624"/>
        <end position="895"/>
    </location>
</feature>
<evidence type="ECO:0000313" key="3">
    <source>
        <dbReference type="Proteomes" id="UP000221165"/>
    </source>
</evidence>
<feature type="compositionally biased region" description="Basic and acidic residues" evidence="1">
    <location>
        <begin position="509"/>
        <end position="523"/>
    </location>
</feature>
<feature type="compositionally biased region" description="Low complexity" evidence="1">
    <location>
        <begin position="1"/>
        <end position="12"/>
    </location>
</feature>
<feature type="compositionally biased region" description="Polar residues" evidence="1">
    <location>
        <begin position="400"/>
        <end position="412"/>
    </location>
</feature>
<feature type="compositionally biased region" description="Basic and acidic residues" evidence="1">
    <location>
        <begin position="543"/>
        <end position="565"/>
    </location>
</feature>
<feature type="non-terminal residue" evidence="2">
    <location>
        <position position="990"/>
    </location>
</feature>
<feature type="region of interest" description="Disordered" evidence="1">
    <location>
        <begin position="56"/>
        <end position="86"/>
    </location>
</feature>
<feature type="compositionally biased region" description="Basic and acidic residues" evidence="1">
    <location>
        <begin position="387"/>
        <end position="399"/>
    </location>
</feature>
<evidence type="ECO:0000256" key="1">
    <source>
        <dbReference type="SAM" id="MobiDB-lite"/>
    </source>
</evidence>